<organism evidence="1 2">
    <name type="scientific">Clostridium beijerinckii</name>
    <name type="common">Clostridium MP</name>
    <dbReference type="NCBI Taxonomy" id="1520"/>
    <lineage>
        <taxon>Bacteria</taxon>
        <taxon>Bacillati</taxon>
        <taxon>Bacillota</taxon>
        <taxon>Clostridia</taxon>
        <taxon>Eubacteriales</taxon>
        <taxon>Clostridiaceae</taxon>
        <taxon>Clostridium</taxon>
    </lineage>
</organism>
<reference evidence="1 2" key="1">
    <citation type="submission" date="2017-02" db="EMBL/GenBank/DDBJ databases">
        <title>Genome sequence of Clostridium beijerinckii Br21.</title>
        <authorList>
            <person name="Fonseca B.C."/>
            <person name="Guazzaroni M.E."/>
            <person name="Riano-Pachon D.M."/>
            <person name="Reginatto V."/>
        </authorList>
    </citation>
    <scope>NUCLEOTIDE SEQUENCE [LARGE SCALE GENOMIC DNA]</scope>
    <source>
        <strain evidence="1 2">Br21</strain>
    </source>
</reference>
<dbReference type="Proteomes" id="UP000190959">
    <property type="component" value="Unassembled WGS sequence"/>
</dbReference>
<accession>A0A1S9N995</accession>
<evidence type="ECO:0000313" key="2">
    <source>
        <dbReference type="Proteomes" id="UP000190959"/>
    </source>
</evidence>
<evidence type="ECO:0000313" key="1">
    <source>
        <dbReference type="EMBL" id="OOP74116.1"/>
    </source>
</evidence>
<protein>
    <submittedName>
        <fullName evidence="1">Uncharacterized protein</fullName>
    </submittedName>
</protein>
<comment type="caution">
    <text evidence="1">The sequence shown here is derived from an EMBL/GenBank/DDBJ whole genome shotgun (WGS) entry which is preliminary data.</text>
</comment>
<dbReference type="RefSeq" id="WP_078114958.1">
    <property type="nucleotide sequence ID" value="NZ_MWMH01000002.1"/>
</dbReference>
<gene>
    <name evidence="1" type="ORF">CBEIBR21_06355</name>
</gene>
<dbReference type="AlphaFoldDB" id="A0A1S9N995"/>
<sequence>MKFELDLLGNSYDYIYNSFDLYDIAREGGIHDERSNLKNKVKWKLAFVTMVQAVELLLKEGLYRIHPSLIYENIDLDKIPEKTVSFQQAINRINNLNNNLIDMDRKKFLLSCSKIRNNYIHYKVSVESEKIKSKYCKLYFLYKELHKKFFERDVEIYDEIYSRIENEIIGYYEHGTIFRGLERHKIVAEDLEQEFGENVNRKYYITKDNRKVERILFGDENKYIKQQYTDEYGICGECEARKGEYHLVGCDMELCPVCHEQVISCGCIKVDGEDELITGTD</sequence>
<name>A0A1S9N995_CLOBE</name>
<proteinExistence type="predicted"/>
<dbReference type="EMBL" id="MWMH01000002">
    <property type="protein sequence ID" value="OOP74116.1"/>
    <property type="molecule type" value="Genomic_DNA"/>
</dbReference>